<evidence type="ECO:0000313" key="2">
    <source>
        <dbReference type="EMBL" id="KAG0584192.1"/>
    </source>
</evidence>
<name>A0A8T0ILQ7_CERPU</name>
<protein>
    <submittedName>
        <fullName evidence="2">Uncharacterized protein</fullName>
    </submittedName>
</protein>
<dbReference type="AlphaFoldDB" id="A0A8T0ILQ7"/>
<evidence type="ECO:0000256" key="1">
    <source>
        <dbReference type="SAM" id="Phobius"/>
    </source>
</evidence>
<comment type="caution">
    <text evidence="2">The sequence shown here is derived from an EMBL/GenBank/DDBJ whole genome shotgun (WGS) entry which is preliminary data.</text>
</comment>
<dbReference type="EMBL" id="CM026423">
    <property type="protein sequence ID" value="KAG0584192.1"/>
    <property type="molecule type" value="Genomic_DNA"/>
</dbReference>
<keyword evidence="1" id="KW-1133">Transmembrane helix</keyword>
<feature type="transmembrane region" description="Helical" evidence="1">
    <location>
        <begin position="6"/>
        <end position="28"/>
    </location>
</feature>
<keyword evidence="1" id="KW-0812">Transmembrane</keyword>
<keyword evidence="3" id="KW-1185">Reference proteome</keyword>
<accession>A0A8T0ILQ7</accession>
<keyword evidence="1" id="KW-0472">Membrane</keyword>
<sequence length="105" mass="12143">MNDHPSAAAVSLRISVSAISTSFMNSFFLTHQLRYFNKILSYMERFKFLLPINQGVFVLKIYMLFDFVCKSCRHSVCIRRKCHCPSGSRVFWTCDVTYTGLQLGD</sequence>
<evidence type="ECO:0000313" key="3">
    <source>
        <dbReference type="Proteomes" id="UP000822688"/>
    </source>
</evidence>
<proteinExistence type="predicted"/>
<organism evidence="2 3">
    <name type="scientific">Ceratodon purpureus</name>
    <name type="common">Fire moss</name>
    <name type="synonym">Dicranum purpureum</name>
    <dbReference type="NCBI Taxonomy" id="3225"/>
    <lineage>
        <taxon>Eukaryota</taxon>
        <taxon>Viridiplantae</taxon>
        <taxon>Streptophyta</taxon>
        <taxon>Embryophyta</taxon>
        <taxon>Bryophyta</taxon>
        <taxon>Bryophytina</taxon>
        <taxon>Bryopsida</taxon>
        <taxon>Dicranidae</taxon>
        <taxon>Pseudoditrichales</taxon>
        <taxon>Ditrichaceae</taxon>
        <taxon>Ceratodon</taxon>
    </lineage>
</organism>
<dbReference type="Proteomes" id="UP000822688">
    <property type="component" value="Chromosome 3"/>
</dbReference>
<reference evidence="2" key="1">
    <citation type="submission" date="2020-06" db="EMBL/GenBank/DDBJ databases">
        <title>WGS assembly of Ceratodon purpureus strain R40.</title>
        <authorList>
            <person name="Carey S.B."/>
            <person name="Jenkins J."/>
            <person name="Shu S."/>
            <person name="Lovell J.T."/>
            <person name="Sreedasyam A."/>
            <person name="Maumus F."/>
            <person name="Tiley G.P."/>
            <person name="Fernandez-Pozo N."/>
            <person name="Barry K."/>
            <person name="Chen C."/>
            <person name="Wang M."/>
            <person name="Lipzen A."/>
            <person name="Daum C."/>
            <person name="Saski C.A."/>
            <person name="Payton A.C."/>
            <person name="Mcbreen J.C."/>
            <person name="Conrad R.E."/>
            <person name="Kollar L.M."/>
            <person name="Olsson S."/>
            <person name="Huttunen S."/>
            <person name="Landis J.B."/>
            <person name="Wickett N.J."/>
            <person name="Johnson M.G."/>
            <person name="Rensing S.A."/>
            <person name="Grimwood J."/>
            <person name="Schmutz J."/>
            <person name="Mcdaniel S.F."/>
        </authorList>
    </citation>
    <scope>NUCLEOTIDE SEQUENCE</scope>
    <source>
        <strain evidence="2">R40</strain>
    </source>
</reference>
<gene>
    <name evidence="2" type="ORF">KC19_3G192100</name>
</gene>